<dbReference type="Proteomes" id="UP000176988">
    <property type="component" value="Unassembled WGS sequence"/>
</dbReference>
<dbReference type="PANTHER" id="PTHR30411">
    <property type="entry name" value="CYTOPLASMIC PROTEIN"/>
    <property type="match status" value="1"/>
</dbReference>
<dbReference type="AlphaFoldDB" id="A0A1F7WEP7"/>
<protein>
    <recommendedName>
        <fullName evidence="1">YbaK/aminoacyl-tRNA synthetase-associated domain-containing protein</fullName>
    </recommendedName>
</protein>
<dbReference type="PANTHER" id="PTHR30411:SF9">
    <property type="entry name" value="MULTIFUNCTIONAL SER_THR-TRNA DEACYLASE PROXP-Y"/>
    <property type="match status" value="1"/>
</dbReference>
<dbReference type="CDD" id="cd04332">
    <property type="entry name" value="YbaK_like"/>
    <property type="match status" value="1"/>
</dbReference>
<dbReference type="Pfam" id="PF04073">
    <property type="entry name" value="tRNA_edit"/>
    <property type="match status" value="1"/>
</dbReference>
<dbReference type="STRING" id="1802424.A2480_01915"/>
<dbReference type="SUPFAM" id="SSF55826">
    <property type="entry name" value="YbaK/ProRS associated domain"/>
    <property type="match status" value="1"/>
</dbReference>
<dbReference type="EMBL" id="MGFG01000010">
    <property type="protein sequence ID" value="OGM01260.1"/>
    <property type="molecule type" value="Genomic_DNA"/>
</dbReference>
<dbReference type="InterPro" id="IPR007214">
    <property type="entry name" value="YbaK/aa-tRNA-synth-assoc-dom"/>
</dbReference>
<proteinExistence type="predicted"/>
<sequence length="236" mass="26173">MPKPKSKPKAKPASKQIINYLKKSGINFDVIPHRKVYTAYDLAQTAGAKLDEIAKTLLLRVELPMLKKKGAYFVVVLPASYNVDLQKVKRVLKATKVEIAPEKVFKKLGLEPGAVSPFGSLRKFGVLVDSGLLKTKQALVGAESFTESLRLKAKDLIDLEQALVAIVGRKNKLKVRKESSVKKSVKTKVKAKLLKSKSLKKVVKKPVKKIVKKSIKKVVKKPTKKKIVGSKSVRRK</sequence>
<comment type="caution">
    <text evidence="2">The sequence shown here is derived from an EMBL/GenBank/DDBJ whole genome shotgun (WGS) entry which is preliminary data.</text>
</comment>
<organism evidence="2 3">
    <name type="scientific">Candidatus Uhrbacteria bacterium RIFOXYC2_FULL_47_19</name>
    <dbReference type="NCBI Taxonomy" id="1802424"/>
    <lineage>
        <taxon>Bacteria</taxon>
        <taxon>Candidatus Uhriibacteriota</taxon>
    </lineage>
</organism>
<evidence type="ECO:0000313" key="3">
    <source>
        <dbReference type="Proteomes" id="UP000176988"/>
    </source>
</evidence>
<dbReference type="InterPro" id="IPR036754">
    <property type="entry name" value="YbaK/aa-tRNA-synt-asso_dom_sf"/>
</dbReference>
<evidence type="ECO:0000313" key="2">
    <source>
        <dbReference type="EMBL" id="OGM01260.1"/>
    </source>
</evidence>
<reference evidence="2 3" key="1">
    <citation type="journal article" date="2016" name="Nat. Commun.">
        <title>Thousands of microbial genomes shed light on interconnected biogeochemical processes in an aquifer system.</title>
        <authorList>
            <person name="Anantharaman K."/>
            <person name="Brown C.T."/>
            <person name="Hug L.A."/>
            <person name="Sharon I."/>
            <person name="Castelle C.J."/>
            <person name="Probst A.J."/>
            <person name="Thomas B.C."/>
            <person name="Singh A."/>
            <person name="Wilkins M.J."/>
            <person name="Karaoz U."/>
            <person name="Brodie E.L."/>
            <person name="Williams K.H."/>
            <person name="Hubbard S.S."/>
            <person name="Banfield J.F."/>
        </authorList>
    </citation>
    <scope>NUCLEOTIDE SEQUENCE [LARGE SCALE GENOMIC DNA]</scope>
</reference>
<gene>
    <name evidence="2" type="ORF">A2480_01915</name>
</gene>
<dbReference type="GO" id="GO:0002161">
    <property type="term" value="F:aminoacyl-tRNA deacylase activity"/>
    <property type="evidence" value="ECO:0007669"/>
    <property type="project" value="InterPro"/>
</dbReference>
<dbReference type="Gene3D" id="3.90.960.10">
    <property type="entry name" value="YbaK/aminoacyl-tRNA synthetase-associated domain"/>
    <property type="match status" value="1"/>
</dbReference>
<name>A0A1F7WEP7_9BACT</name>
<feature type="domain" description="YbaK/aminoacyl-tRNA synthetase-associated" evidence="1">
    <location>
        <begin position="33"/>
        <end position="159"/>
    </location>
</feature>
<evidence type="ECO:0000259" key="1">
    <source>
        <dbReference type="Pfam" id="PF04073"/>
    </source>
</evidence>
<accession>A0A1F7WEP7</accession>